<gene>
    <name evidence="2" type="ORF">A3C20_00490</name>
</gene>
<evidence type="ECO:0000313" key="2">
    <source>
        <dbReference type="EMBL" id="OGG68651.1"/>
    </source>
</evidence>
<dbReference type="EMBL" id="MFLL01000030">
    <property type="protein sequence ID" value="OGG68651.1"/>
    <property type="molecule type" value="Genomic_DNA"/>
</dbReference>
<feature type="chain" id="PRO_5009524049" description="Bacterial Ig domain-containing protein" evidence="1">
    <location>
        <begin position="23"/>
        <end position="609"/>
    </location>
</feature>
<reference evidence="2 3" key="1">
    <citation type="journal article" date="2016" name="Nat. Commun.">
        <title>Thousands of microbial genomes shed light on interconnected biogeochemical processes in an aquifer system.</title>
        <authorList>
            <person name="Anantharaman K."/>
            <person name="Brown C.T."/>
            <person name="Hug L.A."/>
            <person name="Sharon I."/>
            <person name="Castelle C.J."/>
            <person name="Probst A.J."/>
            <person name="Thomas B.C."/>
            <person name="Singh A."/>
            <person name="Wilkins M.J."/>
            <person name="Karaoz U."/>
            <person name="Brodie E.L."/>
            <person name="Williams K.H."/>
            <person name="Hubbard S.S."/>
            <person name="Banfield J.F."/>
        </authorList>
    </citation>
    <scope>NUCLEOTIDE SEQUENCE [LARGE SCALE GENOMIC DNA]</scope>
</reference>
<dbReference type="Proteomes" id="UP000176914">
    <property type="component" value="Unassembled WGS sequence"/>
</dbReference>
<comment type="caution">
    <text evidence="2">The sequence shown here is derived from an EMBL/GenBank/DDBJ whole genome shotgun (WGS) entry which is preliminary data.</text>
</comment>
<feature type="signal peptide" evidence="1">
    <location>
        <begin position="1"/>
        <end position="22"/>
    </location>
</feature>
<organism evidence="2 3">
    <name type="scientific">Candidatus Kaiserbacteria bacterium RIFCSPHIGHO2_02_FULL_55_25</name>
    <dbReference type="NCBI Taxonomy" id="1798498"/>
    <lineage>
        <taxon>Bacteria</taxon>
        <taxon>Candidatus Kaiseribacteriota</taxon>
    </lineage>
</organism>
<dbReference type="Gene3D" id="2.60.40.10">
    <property type="entry name" value="Immunoglobulins"/>
    <property type="match status" value="1"/>
</dbReference>
<dbReference type="InterPro" id="IPR013783">
    <property type="entry name" value="Ig-like_fold"/>
</dbReference>
<keyword evidence="1" id="KW-0732">Signal</keyword>
<evidence type="ECO:0008006" key="4">
    <source>
        <dbReference type="Google" id="ProtNLM"/>
    </source>
</evidence>
<dbReference type="AlphaFoldDB" id="A0A1F6E4T8"/>
<evidence type="ECO:0000256" key="1">
    <source>
        <dbReference type="SAM" id="SignalP"/>
    </source>
</evidence>
<proteinExistence type="predicted"/>
<dbReference type="SUPFAM" id="SSF53474">
    <property type="entry name" value="alpha/beta-Hydrolases"/>
    <property type="match status" value="1"/>
</dbReference>
<name>A0A1F6E4T8_9BACT</name>
<protein>
    <recommendedName>
        <fullName evidence="4">Bacterial Ig domain-containing protein</fullName>
    </recommendedName>
</protein>
<dbReference type="InterPro" id="IPR029058">
    <property type="entry name" value="AB_hydrolase_fold"/>
</dbReference>
<sequence>MRYGVTLLTLGIIALVPFSALAAQCSSQGFTVIFVNGVLNEVEKATANSRDLQDALGFSFGSEQLVVKVGHNQSHIAGLGDFAQSVGQIFDNPISYYDRDTILRQIHSEVTTRKVLLVGHSQGTFYTNELYSYLVEHGVPRESIAVYNLATPANRVAGGGAYLTSGNDQLVLRVRQYAAAASAPEPLQSNILIPISAEESTKLFGGHSFSGAYLTGAAARIVRDIEQALSELKASGASDSDGCFIPPPTTVSYKVQKVGFAALDPLAKTSVSVAAVTGKAVVTATQKASAAAAALAKTIGNALSSFGGKTKVSASTQGAAAASAVPQNPIPAPRAVVVVNSAPPPTPAVAPVPPVQNPPLPTPIEPHPIPPPPDPVTAPAPIPAPFSIAPGFGGDGGASAASAVEESQPAPVVVVPLAVTSPDDSALFGTSSVTVTGTTTSGFLVALAYGADTASTTADTNGDWSAILSLPEGVTAVGIVASDADGNTSDALTRSITVDTTPPDAPAPVIDECSAFGSAYCEIVTTIVNVSWSSVADAIYYALTKNAAVSATTTATTLQFIIDTNATTTFSVAAYDLVGNGATSADVSVHVNIPALPPPPFPPPPMMML</sequence>
<accession>A0A1F6E4T8</accession>
<evidence type="ECO:0000313" key="3">
    <source>
        <dbReference type="Proteomes" id="UP000176914"/>
    </source>
</evidence>